<dbReference type="GO" id="GO:0016491">
    <property type="term" value="F:oxidoreductase activity"/>
    <property type="evidence" value="ECO:0007669"/>
    <property type="project" value="UniProtKB-KW"/>
</dbReference>
<comment type="caution">
    <text evidence="4">The sequence shown here is derived from an EMBL/GenBank/DDBJ whole genome shotgun (WGS) entry which is preliminary data.</text>
</comment>
<accession>A0A8H4T3F9</accession>
<reference evidence="4" key="2">
    <citation type="submission" date="2020-05" db="EMBL/GenBank/DDBJ databases">
        <authorList>
            <person name="Kim H.-S."/>
            <person name="Proctor R.H."/>
            <person name="Brown D.W."/>
        </authorList>
    </citation>
    <scope>NUCLEOTIDE SEQUENCE</scope>
    <source>
        <strain evidence="4">NRRL 45417</strain>
    </source>
</reference>
<dbReference type="InterPro" id="IPR020904">
    <property type="entry name" value="Sc_DH/Rdtase_CS"/>
</dbReference>
<dbReference type="Pfam" id="PF00106">
    <property type="entry name" value="adh_short"/>
    <property type="match status" value="1"/>
</dbReference>
<proteinExistence type="inferred from homology"/>
<protein>
    <recommendedName>
        <fullName evidence="6">Reductase</fullName>
    </recommendedName>
</protein>
<dbReference type="PANTHER" id="PTHR24320:SF282">
    <property type="entry name" value="WW DOMAIN-CONTAINING OXIDOREDUCTASE"/>
    <property type="match status" value="1"/>
</dbReference>
<dbReference type="PANTHER" id="PTHR24320">
    <property type="entry name" value="RETINOL DEHYDROGENASE"/>
    <property type="match status" value="1"/>
</dbReference>
<evidence type="ECO:0000313" key="5">
    <source>
        <dbReference type="Proteomes" id="UP000604273"/>
    </source>
</evidence>
<keyword evidence="2" id="KW-0521">NADP</keyword>
<dbReference type="Gene3D" id="3.40.50.720">
    <property type="entry name" value="NAD(P)-binding Rossmann-like Domain"/>
    <property type="match status" value="1"/>
</dbReference>
<keyword evidence="3" id="KW-0560">Oxidoreductase</keyword>
<keyword evidence="5" id="KW-1185">Reference proteome</keyword>
<reference evidence="4" key="1">
    <citation type="journal article" date="2020" name="BMC Genomics">
        <title>Correction to: Identification and distribution of gene clusters required for synthesis of sphingolipid metabolism inhibitors in diverse species of the filamentous fungus Fusarium.</title>
        <authorList>
            <person name="Kim H.S."/>
            <person name="Lohmar J.M."/>
            <person name="Busman M."/>
            <person name="Brown D.W."/>
            <person name="Naumann T.A."/>
            <person name="Divon H.H."/>
            <person name="Lysoe E."/>
            <person name="Uhlig S."/>
            <person name="Proctor R.H."/>
        </authorList>
    </citation>
    <scope>NUCLEOTIDE SEQUENCE</scope>
    <source>
        <strain evidence="4">NRRL 45417</strain>
    </source>
</reference>
<dbReference type="InterPro" id="IPR036291">
    <property type="entry name" value="NAD(P)-bd_dom_sf"/>
</dbReference>
<evidence type="ECO:0008006" key="6">
    <source>
        <dbReference type="Google" id="ProtNLM"/>
    </source>
</evidence>
<evidence type="ECO:0000256" key="2">
    <source>
        <dbReference type="ARBA" id="ARBA00022857"/>
    </source>
</evidence>
<dbReference type="AlphaFoldDB" id="A0A8H4T3F9"/>
<comment type="similarity">
    <text evidence="1">Belongs to the short-chain dehydrogenases/reductases (SDR) family.</text>
</comment>
<dbReference type="SUPFAM" id="SSF51735">
    <property type="entry name" value="NAD(P)-binding Rossmann-fold domains"/>
    <property type="match status" value="1"/>
</dbReference>
<dbReference type="OrthoDB" id="191139at2759"/>
<evidence type="ECO:0000256" key="1">
    <source>
        <dbReference type="ARBA" id="ARBA00006484"/>
    </source>
</evidence>
<dbReference type="InterPro" id="IPR002347">
    <property type="entry name" value="SDR_fam"/>
</dbReference>
<dbReference type="PROSITE" id="PS00061">
    <property type="entry name" value="ADH_SHORT"/>
    <property type="match status" value="1"/>
</dbReference>
<dbReference type="Proteomes" id="UP000604273">
    <property type="component" value="Unassembled WGS sequence"/>
</dbReference>
<dbReference type="PRINTS" id="PR00081">
    <property type="entry name" value="GDHRDH"/>
</dbReference>
<evidence type="ECO:0000256" key="3">
    <source>
        <dbReference type="ARBA" id="ARBA00023002"/>
    </source>
</evidence>
<evidence type="ECO:0000313" key="4">
    <source>
        <dbReference type="EMBL" id="KAF4950593.1"/>
    </source>
</evidence>
<organism evidence="4 5">
    <name type="scientific">Fusarium gaditjirri</name>
    <dbReference type="NCBI Taxonomy" id="282569"/>
    <lineage>
        <taxon>Eukaryota</taxon>
        <taxon>Fungi</taxon>
        <taxon>Dikarya</taxon>
        <taxon>Ascomycota</taxon>
        <taxon>Pezizomycotina</taxon>
        <taxon>Sordariomycetes</taxon>
        <taxon>Hypocreomycetidae</taxon>
        <taxon>Hypocreales</taxon>
        <taxon>Nectriaceae</taxon>
        <taxon>Fusarium</taxon>
        <taxon>Fusarium nisikadoi species complex</taxon>
    </lineage>
</organism>
<sequence>MFNLGAITGSNAAAYEPSTEAPTLSGKVVLVTGGSSGLGKQSVLLLARQGAFQIWLTARTSAEADQACEDVRRQVPGTNVKGLALNLASLRSVTEAARTILASLTSLDILMLNAGVMGTSPTLTEDGYEHQFGINYMGHAFFTKLLFPLLDQTSMDGADVRVIILTSYSHWNSPHGGIQFDVLKTRAEQLPSLQRYAQSKLALILFARQLAKDNPRLTVAAVHPGAADTDLQKGTAGIGWADWVLGWVINKLILYQPVETVAKHQVWAATTPKLVSGEYYEPLGLVGKRRPEAADDELAAKLWNWSEVEFQSWQNRNKL</sequence>
<dbReference type="EMBL" id="JABFAI010000203">
    <property type="protein sequence ID" value="KAF4950593.1"/>
    <property type="molecule type" value="Genomic_DNA"/>
</dbReference>
<gene>
    <name evidence="4" type="ORF">FGADI_8107</name>
</gene>
<name>A0A8H4T3F9_9HYPO</name>